<evidence type="ECO:0000313" key="2">
    <source>
        <dbReference type="Proteomes" id="UP001054945"/>
    </source>
</evidence>
<accession>A0AAV4R1J5</accession>
<comment type="caution">
    <text evidence="1">The sequence shown here is derived from an EMBL/GenBank/DDBJ whole genome shotgun (WGS) entry which is preliminary data.</text>
</comment>
<name>A0AAV4R1J5_CAEEX</name>
<dbReference type="EMBL" id="BPLR01007249">
    <property type="protein sequence ID" value="GIY15570.1"/>
    <property type="molecule type" value="Genomic_DNA"/>
</dbReference>
<dbReference type="AlphaFoldDB" id="A0AAV4R1J5"/>
<proteinExistence type="predicted"/>
<reference evidence="1 2" key="1">
    <citation type="submission" date="2021-06" db="EMBL/GenBank/DDBJ databases">
        <title>Caerostris extrusa draft genome.</title>
        <authorList>
            <person name="Kono N."/>
            <person name="Arakawa K."/>
        </authorList>
    </citation>
    <scope>NUCLEOTIDE SEQUENCE [LARGE SCALE GENOMIC DNA]</scope>
</reference>
<organism evidence="1 2">
    <name type="scientific">Caerostris extrusa</name>
    <name type="common">Bark spider</name>
    <name type="synonym">Caerostris bankana</name>
    <dbReference type="NCBI Taxonomy" id="172846"/>
    <lineage>
        <taxon>Eukaryota</taxon>
        <taxon>Metazoa</taxon>
        <taxon>Ecdysozoa</taxon>
        <taxon>Arthropoda</taxon>
        <taxon>Chelicerata</taxon>
        <taxon>Arachnida</taxon>
        <taxon>Araneae</taxon>
        <taxon>Araneomorphae</taxon>
        <taxon>Entelegynae</taxon>
        <taxon>Araneoidea</taxon>
        <taxon>Araneidae</taxon>
        <taxon>Caerostris</taxon>
    </lineage>
</organism>
<protein>
    <submittedName>
        <fullName evidence="1">Uncharacterized protein</fullName>
    </submittedName>
</protein>
<gene>
    <name evidence="1" type="ORF">CEXT_70491</name>
</gene>
<keyword evidence="2" id="KW-1185">Reference proteome</keyword>
<sequence length="101" mass="11477">MLNFLKPLCPSTSMSSLCFQQGAFKMSFKAEMWTADIEFLTRQLYESCPVPALHRLVRHEVQKGTQLVEIVDGLFSCVKAGHSSDLWEVFDTLHPQTTKNV</sequence>
<dbReference type="Proteomes" id="UP001054945">
    <property type="component" value="Unassembled WGS sequence"/>
</dbReference>
<evidence type="ECO:0000313" key="1">
    <source>
        <dbReference type="EMBL" id="GIY15570.1"/>
    </source>
</evidence>